<proteinExistence type="predicted"/>
<dbReference type="Proteomes" id="UP000076447">
    <property type="component" value="Unassembled WGS sequence"/>
</dbReference>
<sequence length="194" mass="21132">MHAAAPVPTTTDQPLWAEGRKKMRLTAAVSPFLAVALLALIAFLRFGDDENFGLFLVIAVVAVLAIILPFLVYWVRQATPFSVDLQTRTLRIGDGPARPFSDVTYAYTRIEQGSLTLRLGFSETDRTAILRNLTQVVSFRLPEADARALMEVFAGSSLPEESVATKAFMAQKVQLGKADAIEVVAALAQLPRIA</sequence>
<accession>A0A163QNI8</accession>
<dbReference type="PATRIC" id="fig|43678.3.peg.3063"/>
<keyword evidence="1" id="KW-1133">Transmembrane helix</keyword>
<reference evidence="2 3" key="1">
    <citation type="submission" date="2016-01" db="EMBL/GenBank/DDBJ databases">
        <title>Genome sequence of Oerskovia enterophila VJag, an agar and cellulose degrading bacterium.</title>
        <authorList>
            <person name="Poehlein A."/>
            <person name="Jag V."/>
            <person name="Bengelsdorf F."/>
            <person name="Duerre P."/>
            <person name="Daniel R."/>
        </authorList>
    </citation>
    <scope>NUCLEOTIDE SEQUENCE [LARGE SCALE GENOMIC DNA]</scope>
    <source>
        <strain evidence="2 3">VJag</strain>
    </source>
</reference>
<dbReference type="EMBL" id="LRIE01000080">
    <property type="protein sequence ID" value="KZM34362.1"/>
    <property type="molecule type" value="Genomic_DNA"/>
</dbReference>
<name>A0A163QNI8_9CELL</name>
<feature type="transmembrane region" description="Helical" evidence="1">
    <location>
        <begin position="52"/>
        <end position="75"/>
    </location>
</feature>
<keyword evidence="1" id="KW-0472">Membrane</keyword>
<dbReference type="STRING" id="43678.OJAG_29260"/>
<evidence type="ECO:0000313" key="3">
    <source>
        <dbReference type="Proteomes" id="UP000076447"/>
    </source>
</evidence>
<evidence type="ECO:0000256" key="1">
    <source>
        <dbReference type="SAM" id="Phobius"/>
    </source>
</evidence>
<gene>
    <name evidence="2" type="ORF">OJAG_29260</name>
</gene>
<protein>
    <submittedName>
        <fullName evidence="2">Uncharacterized protein</fullName>
    </submittedName>
</protein>
<dbReference type="RefSeq" id="WP_068709383.1">
    <property type="nucleotide sequence ID" value="NZ_LRIE01000080.1"/>
</dbReference>
<evidence type="ECO:0000313" key="2">
    <source>
        <dbReference type="EMBL" id="KZM34362.1"/>
    </source>
</evidence>
<dbReference type="AlphaFoldDB" id="A0A163QNI8"/>
<organism evidence="2 3">
    <name type="scientific">Oerskovia enterophila</name>
    <dbReference type="NCBI Taxonomy" id="43678"/>
    <lineage>
        <taxon>Bacteria</taxon>
        <taxon>Bacillati</taxon>
        <taxon>Actinomycetota</taxon>
        <taxon>Actinomycetes</taxon>
        <taxon>Micrococcales</taxon>
        <taxon>Cellulomonadaceae</taxon>
        <taxon>Oerskovia</taxon>
    </lineage>
</organism>
<comment type="caution">
    <text evidence="2">The sequence shown here is derived from an EMBL/GenBank/DDBJ whole genome shotgun (WGS) entry which is preliminary data.</text>
</comment>
<keyword evidence="1" id="KW-0812">Transmembrane</keyword>
<feature type="transmembrane region" description="Helical" evidence="1">
    <location>
        <begin position="25"/>
        <end position="46"/>
    </location>
</feature>